<accession>A0A177EMC2</accession>
<sequence length="411" mass="46120">MIGLKAALWLATTIAGTLSLSYHIMNPTPETLASSPFTQETIGFFGKYTSGLETVGLHPNICLVKHQPVILSLFLRNIELEDIPEKIEPGLRIQQIRISGYVLESPKPSELAPSQTFHKLMKLLHALGEVQVDKLHLKKFNMIEDGPATAIPLTRMNELAFYEVSPFFLEWFCEIVDLSGCTFEFNLMIVNCGVESVHCLSKLGISTLKGLNLSDLPKLTQLDCQMPNTTKDNELTLCADPLVLNLSTDIVDLIAEAAWKRIVVNMDIWNKIVSVPGTKNIVAELLVLEVTDWKDFQVNGHVQRTAQARMIDIYDIRNETVLSKAFFMDVFGWMYENAEGVEMVRILVLYAKSVDLEIKTFLEDNDPIDQSRLPSLKTLMVEFAQNNFVWSNTSRPKVNDNSQNGLAATAI</sequence>
<organism evidence="2 3">
    <name type="scientific">Nematocida displodere</name>
    <dbReference type="NCBI Taxonomy" id="1805483"/>
    <lineage>
        <taxon>Eukaryota</taxon>
        <taxon>Fungi</taxon>
        <taxon>Fungi incertae sedis</taxon>
        <taxon>Microsporidia</taxon>
        <taxon>Nematocida</taxon>
    </lineage>
</organism>
<comment type="caution">
    <text evidence="2">The sequence shown here is derived from an EMBL/GenBank/DDBJ whole genome shotgun (WGS) entry which is preliminary data.</text>
</comment>
<evidence type="ECO:0000313" key="3">
    <source>
        <dbReference type="Proteomes" id="UP000185944"/>
    </source>
</evidence>
<evidence type="ECO:0000313" key="2">
    <source>
        <dbReference type="EMBL" id="OAG32510.1"/>
    </source>
</evidence>
<dbReference type="RefSeq" id="XP_067545768.1">
    <property type="nucleotide sequence ID" value="XM_067689643.1"/>
</dbReference>
<gene>
    <name evidence="2" type="ORF">NEDG_02225</name>
</gene>
<keyword evidence="1" id="KW-0732">Signal</keyword>
<feature type="chain" id="PRO_5008060549" evidence="1">
    <location>
        <begin position="20"/>
        <end position="411"/>
    </location>
</feature>
<feature type="signal peptide" evidence="1">
    <location>
        <begin position="1"/>
        <end position="19"/>
    </location>
</feature>
<evidence type="ECO:0000256" key="1">
    <source>
        <dbReference type="SAM" id="SignalP"/>
    </source>
</evidence>
<protein>
    <submittedName>
        <fullName evidence="2">Uncharacterized protein</fullName>
    </submittedName>
</protein>
<dbReference type="EMBL" id="LTDL01000005">
    <property type="protein sequence ID" value="OAG32510.1"/>
    <property type="molecule type" value="Genomic_DNA"/>
</dbReference>
<dbReference type="VEuPathDB" id="MicrosporidiaDB:NEDG_02225"/>
<reference evidence="2 3" key="1">
    <citation type="submission" date="2016-02" db="EMBL/GenBank/DDBJ databases">
        <title>Discovery of a natural microsporidian pathogen with a broad tissue tropism in Caenorhabditis elegans.</title>
        <authorList>
            <person name="Luallen R.J."/>
            <person name="Reinke A.W."/>
            <person name="Tong L."/>
            <person name="Botts M.R."/>
            <person name="Felix M.-A."/>
            <person name="Troemel E.R."/>
        </authorList>
    </citation>
    <scope>NUCLEOTIDE SEQUENCE [LARGE SCALE GENOMIC DNA]</scope>
    <source>
        <strain evidence="2 3">JUm2807</strain>
    </source>
</reference>
<dbReference type="AlphaFoldDB" id="A0A177EMC2"/>
<proteinExistence type="predicted"/>
<dbReference type="Proteomes" id="UP000185944">
    <property type="component" value="Unassembled WGS sequence"/>
</dbReference>
<name>A0A177EMC2_9MICR</name>
<dbReference type="GeneID" id="93648575"/>
<keyword evidence="3" id="KW-1185">Reference proteome</keyword>